<evidence type="ECO:0000256" key="1">
    <source>
        <dbReference type="ARBA" id="ARBA00004442"/>
    </source>
</evidence>
<dbReference type="InterPro" id="IPR033985">
    <property type="entry name" value="SusD-like_N"/>
</dbReference>
<evidence type="ECO:0000313" key="8">
    <source>
        <dbReference type="EMBL" id="PSL50277.1"/>
    </source>
</evidence>
<comment type="similarity">
    <text evidence="2">Belongs to the SusD family.</text>
</comment>
<dbReference type="PROSITE" id="PS51257">
    <property type="entry name" value="PROKAR_LIPOPROTEIN"/>
    <property type="match status" value="1"/>
</dbReference>
<dbReference type="RefSeq" id="WP_106527434.1">
    <property type="nucleotide sequence ID" value="NZ_PYAW01000001.1"/>
</dbReference>
<dbReference type="Pfam" id="PF14322">
    <property type="entry name" value="SusD-like_3"/>
    <property type="match status" value="1"/>
</dbReference>
<keyword evidence="5" id="KW-0998">Cell outer membrane</keyword>
<dbReference type="InterPro" id="IPR011990">
    <property type="entry name" value="TPR-like_helical_dom_sf"/>
</dbReference>
<name>A0A2P8HVM8_CHINA</name>
<keyword evidence="3" id="KW-0732">Signal</keyword>
<accession>A0A2P8HVM8</accession>
<feature type="domain" description="SusD-like N-terminal" evidence="7">
    <location>
        <begin position="35"/>
        <end position="237"/>
    </location>
</feature>
<evidence type="ECO:0000256" key="2">
    <source>
        <dbReference type="ARBA" id="ARBA00006275"/>
    </source>
</evidence>
<protein>
    <submittedName>
        <fullName evidence="8">SusD-like starch-binding protein associating with outer membrane</fullName>
    </submittedName>
</protein>
<reference evidence="8 9" key="1">
    <citation type="submission" date="2018-03" db="EMBL/GenBank/DDBJ databases">
        <title>Genomic Encyclopedia of Archaeal and Bacterial Type Strains, Phase II (KMG-II): from individual species to whole genera.</title>
        <authorList>
            <person name="Goeker M."/>
        </authorList>
    </citation>
    <scope>NUCLEOTIDE SEQUENCE [LARGE SCALE GENOMIC DNA]</scope>
    <source>
        <strain evidence="8 9">DSM 24859</strain>
    </source>
</reference>
<organism evidence="8 9">
    <name type="scientific">Chitinophaga niastensis</name>
    <dbReference type="NCBI Taxonomy" id="536980"/>
    <lineage>
        <taxon>Bacteria</taxon>
        <taxon>Pseudomonadati</taxon>
        <taxon>Bacteroidota</taxon>
        <taxon>Chitinophagia</taxon>
        <taxon>Chitinophagales</taxon>
        <taxon>Chitinophagaceae</taxon>
        <taxon>Chitinophaga</taxon>
    </lineage>
</organism>
<dbReference type="Proteomes" id="UP000240971">
    <property type="component" value="Unassembled WGS sequence"/>
</dbReference>
<keyword evidence="4" id="KW-0472">Membrane</keyword>
<evidence type="ECO:0000256" key="3">
    <source>
        <dbReference type="ARBA" id="ARBA00022729"/>
    </source>
</evidence>
<dbReference type="EMBL" id="PYAW01000001">
    <property type="protein sequence ID" value="PSL50277.1"/>
    <property type="molecule type" value="Genomic_DNA"/>
</dbReference>
<evidence type="ECO:0000313" key="9">
    <source>
        <dbReference type="Proteomes" id="UP000240971"/>
    </source>
</evidence>
<evidence type="ECO:0000256" key="4">
    <source>
        <dbReference type="ARBA" id="ARBA00023136"/>
    </source>
</evidence>
<feature type="domain" description="RagB/SusD" evidence="6">
    <location>
        <begin position="364"/>
        <end position="447"/>
    </location>
</feature>
<dbReference type="SUPFAM" id="SSF48452">
    <property type="entry name" value="TPR-like"/>
    <property type="match status" value="1"/>
</dbReference>
<evidence type="ECO:0000259" key="6">
    <source>
        <dbReference type="Pfam" id="PF07980"/>
    </source>
</evidence>
<comment type="subcellular location">
    <subcellularLocation>
        <location evidence="1">Cell outer membrane</location>
    </subcellularLocation>
</comment>
<dbReference type="Gene3D" id="1.25.40.390">
    <property type="match status" value="1"/>
</dbReference>
<comment type="caution">
    <text evidence="8">The sequence shown here is derived from an EMBL/GenBank/DDBJ whole genome shotgun (WGS) entry which is preliminary data.</text>
</comment>
<evidence type="ECO:0000259" key="7">
    <source>
        <dbReference type="Pfam" id="PF14322"/>
    </source>
</evidence>
<gene>
    <name evidence="8" type="ORF">CLV51_1011621</name>
</gene>
<evidence type="ECO:0000256" key="5">
    <source>
        <dbReference type="ARBA" id="ARBA00023237"/>
    </source>
</evidence>
<dbReference type="Pfam" id="PF07980">
    <property type="entry name" value="SusD_RagB"/>
    <property type="match status" value="1"/>
</dbReference>
<dbReference type="InterPro" id="IPR012944">
    <property type="entry name" value="SusD_RagB_dom"/>
</dbReference>
<dbReference type="AlphaFoldDB" id="A0A2P8HVM8"/>
<dbReference type="OrthoDB" id="9792139at2"/>
<proteinExistence type="inferred from homology"/>
<sequence length="487" mass="53098">MKKYSIYILVIAITGLGACQKDKLNPVPSTDIPDFKAFETKERITSQVNGLYSVLKNGKFLGGKFAIANEVRGEDFVNEKQNNVTLQASWKMVTTGEAQEVKELWSQGYMAINNANVFMAGMAAAGNKIVGDSIGKIYTGEAKFVRGVSYFSLLQLFARPHWDGAGSKPGLILRFDGNTKLGNYAQARSTVNEVYAQIIKDLDSAEALLPKVNPGTLTAIARANAYSAIAYKTRVYLYMEQYDKVISEAAKLVSVNAPFVSPAGHALEADIQKVFTAPYFTKESLFSLPFTISPGDFPGTQTQLGFYFTPAANPYSGNGEYSLHPNGVIADSSWKPATDARRKFIFKSGTKNYWTKFPTPSPFTDYVPVIRYAEVLLNLAEAKVRQSNAVDPTAVALLSAIRHRSDAGITYATSDFASAAALLAAIIQEKHIELLGEGFRGMEITRLGIPVPMKSSTVPATAPTASAYIWPISSDELIYNKLCVDNN</sequence>
<keyword evidence="9" id="KW-1185">Reference proteome</keyword>
<dbReference type="GO" id="GO:0009279">
    <property type="term" value="C:cell outer membrane"/>
    <property type="evidence" value="ECO:0007669"/>
    <property type="project" value="UniProtKB-SubCell"/>
</dbReference>
<dbReference type="CDD" id="cd08977">
    <property type="entry name" value="SusD"/>
    <property type="match status" value="1"/>
</dbReference>